<evidence type="ECO:0000313" key="1">
    <source>
        <dbReference type="EMBL" id="RRT36720.1"/>
    </source>
</evidence>
<reference evidence="1 2" key="1">
    <citation type="journal article" date="2014" name="Agronomy (Basel)">
        <title>A Draft Genome Sequence for Ensete ventricosum, the Drought-Tolerant Tree Against Hunger.</title>
        <authorList>
            <person name="Harrison J."/>
            <person name="Moore K.A."/>
            <person name="Paszkiewicz K."/>
            <person name="Jones T."/>
            <person name="Grant M."/>
            <person name="Ambacheew D."/>
            <person name="Muzemil S."/>
            <person name="Studholme D.J."/>
        </authorList>
    </citation>
    <scope>NUCLEOTIDE SEQUENCE [LARGE SCALE GENOMIC DNA]</scope>
</reference>
<name>A0A426XBA7_ENSVE</name>
<comment type="caution">
    <text evidence="1">The sequence shown here is derived from an EMBL/GenBank/DDBJ whole genome shotgun (WGS) entry which is preliminary data.</text>
</comment>
<dbReference type="EMBL" id="AMZH03023204">
    <property type="protein sequence ID" value="RRT36720.1"/>
    <property type="molecule type" value="Genomic_DNA"/>
</dbReference>
<proteinExistence type="predicted"/>
<accession>A0A426XBA7</accession>
<dbReference type="Proteomes" id="UP000287651">
    <property type="component" value="Unassembled WGS sequence"/>
</dbReference>
<protein>
    <submittedName>
        <fullName evidence="1">Uncharacterized protein</fullName>
    </submittedName>
</protein>
<gene>
    <name evidence="1" type="ORF">B296_00053171</name>
</gene>
<sequence length="110" mass="12034">MLEACKSTTVEIGKRAKASEVPRLGDRQMWGWGIPAASVEIGKRAKASEVPRLGDRQMWGEFLLLDRLLELRLEVCSVKELRFEVLGSHGFQAAGLVLPAGEERSLGEGG</sequence>
<organism evidence="1 2">
    <name type="scientific">Ensete ventricosum</name>
    <name type="common">Abyssinian banana</name>
    <name type="synonym">Musa ensete</name>
    <dbReference type="NCBI Taxonomy" id="4639"/>
    <lineage>
        <taxon>Eukaryota</taxon>
        <taxon>Viridiplantae</taxon>
        <taxon>Streptophyta</taxon>
        <taxon>Embryophyta</taxon>
        <taxon>Tracheophyta</taxon>
        <taxon>Spermatophyta</taxon>
        <taxon>Magnoliopsida</taxon>
        <taxon>Liliopsida</taxon>
        <taxon>Zingiberales</taxon>
        <taxon>Musaceae</taxon>
        <taxon>Ensete</taxon>
    </lineage>
</organism>
<evidence type="ECO:0000313" key="2">
    <source>
        <dbReference type="Proteomes" id="UP000287651"/>
    </source>
</evidence>
<dbReference type="AlphaFoldDB" id="A0A426XBA7"/>